<sequence>MGDQSAWNDESFLEKKVQVMKQYGLSGRKFSDAIDSIRQSRPLAALIGKETGLKYISDEKAIEAMRLWVASKPETDGGDGLGLDYFDRDFEKYKEQGLRRKRLFESISALLTVQEFAEIQTLYYLGRDQVLGEHHEGLLANTTSTLGETLTWEAVDHLLSRISILDMVADGLVKAGRPSLARKLRELRPSETA</sequence>
<accession>A0A9W3K3T7</accession>
<dbReference type="AlphaFoldDB" id="A0A9W3K3T7"/>
<protein>
    <submittedName>
        <fullName evidence="1">Uncharacterized protein</fullName>
    </submittedName>
</protein>
<proteinExistence type="predicted"/>
<evidence type="ECO:0000313" key="1">
    <source>
        <dbReference type="EMBL" id="AFQ50564.1"/>
    </source>
</evidence>
<organism evidence="1 2">
    <name type="scientific">Burkholderia cepacia GG4</name>
    <dbReference type="NCBI Taxonomy" id="1009846"/>
    <lineage>
        <taxon>Bacteria</taxon>
        <taxon>Pseudomonadati</taxon>
        <taxon>Pseudomonadota</taxon>
        <taxon>Betaproteobacteria</taxon>
        <taxon>Burkholderiales</taxon>
        <taxon>Burkholderiaceae</taxon>
        <taxon>Burkholderia</taxon>
        <taxon>Burkholderia cepacia complex</taxon>
    </lineage>
</organism>
<gene>
    <name evidence="1" type="ORF">GEM_4174</name>
</gene>
<name>A0A9W3K3T7_BURCE</name>
<dbReference type="EMBL" id="CP003775">
    <property type="protein sequence ID" value="AFQ50564.1"/>
    <property type="molecule type" value="Genomic_DNA"/>
</dbReference>
<evidence type="ECO:0000313" key="2">
    <source>
        <dbReference type="Proteomes" id="UP000032866"/>
    </source>
</evidence>
<dbReference type="KEGG" id="bct:GEM_4174"/>
<dbReference type="Proteomes" id="UP000032866">
    <property type="component" value="Chromosome 2"/>
</dbReference>
<reference evidence="1 2" key="1">
    <citation type="journal article" date="2012" name="J. Bacteriol.">
        <title>Complete Genome Sequence of Burkholderia sp. Strain GG4, a Betaproteobacterium That Reduces 3-Oxo-N-Acylhomoserine Lactones and Produces Different N-Acylhomoserine Lactones.</title>
        <authorList>
            <person name="Hong K.W."/>
            <person name="Koh C.L."/>
            <person name="Sam C.K."/>
            <person name="Yin W.F."/>
            <person name="Chan K.G."/>
        </authorList>
    </citation>
    <scope>NUCLEOTIDE SEQUENCE [LARGE SCALE GENOMIC DNA]</scope>
    <source>
        <strain evidence="1 2">GG4</strain>
    </source>
</reference>